<dbReference type="PANTHER" id="PTHR31066:SF10">
    <property type="entry name" value="OCTICOSAPEPTIDE_PHOX_BEM1P FAMILY PROTEIN"/>
    <property type="match status" value="1"/>
</dbReference>
<reference evidence="4" key="1">
    <citation type="journal article" date="2016" name="Nature">
        <title>The genome of the seagrass Zostera marina reveals angiosperm adaptation to the sea.</title>
        <authorList>
            <person name="Olsen J.L."/>
            <person name="Rouze P."/>
            <person name="Verhelst B."/>
            <person name="Lin Y.-C."/>
            <person name="Bayer T."/>
            <person name="Collen J."/>
            <person name="Dattolo E."/>
            <person name="De Paoli E."/>
            <person name="Dittami S."/>
            <person name="Maumus F."/>
            <person name="Michel G."/>
            <person name="Kersting A."/>
            <person name="Lauritano C."/>
            <person name="Lohaus R."/>
            <person name="Toepel M."/>
            <person name="Tonon T."/>
            <person name="Vanneste K."/>
            <person name="Amirebrahimi M."/>
            <person name="Brakel J."/>
            <person name="Bostroem C."/>
            <person name="Chovatia M."/>
            <person name="Grimwood J."/>
            <person name="Jenkins J.W."/>
            <person name="Jueterbock A."/>
            <person name="Mraz A."/>
            <person name="Stam W.T."/>
            <person name="Tice H."/>
            <person name="Bornberg-Bauer E."/>
            <person name="Green P.J."/>
            <person name="Pearson G.A."/>
            <person name="Procaccini G."/>
            <person name="Duarte C.M."/>
            <person name="Schmutz J."/>
            <person name="Reusch T.B.H."/>
            <person name="Van de Peer Y."/>
        </authorList>
    </citation>
    <scope>NUCLEOTIDE SEQUENCE [LARGE SCALE GENOMIC DNA]</scope>
    <source>
        <strain evidence="4">cv. Finnish</strain>
    </source>
</reference>
<keyword evidence="4" id="KW-1185">Reference proteome</keyword>
<dbReference type="Proteomes" id="UP000036987">
    <property type="component" value="Unassembled WGS sequence"/>
</dbReference>
<evidence type="ECO:0000313" key="3">
    <source>
        <dbReference type="EMBL" id="KMZ59919.1"/>
    </source>
</evidence>
<dbReference type="Pfam" id="PF00564">
    <property type="entry name" value="PB1"/>
    <property type="match status" value="1"/>
</dbReference>
<dbReference type="OMA" id="CASINTM"/>
<gene>
    <name evidence="3" type="ORF">ZOSMA_63G00310</name>
</gene>
<feature type="region of interest" description="Disordered" evidence="1">
    <location>
        <begin position="141"/>
        <end position="176"/>
    </location>
</feature>
<dbReference type="PANTHER" id="PTHR31066">
    <property type="entry name" value="OS05G0427100 PROTEIN-RELATED"/>
    <property type="match status" value="1"/>
</dbReference>
<dbReference type="Gene3D" id="3.10.20.90">
    <property type="entry name" value="Phosphatidylinositol 3-kinase Catalytic Subunit, Chain A, domain 1"/>
    <property type="match status" value="1"/>
</dbReference>
<feature type="compositionally biased region" description="Polar residues" evidence="1">
    <location>
        <begin position="155"/>
        <end position="169"/>
    </location>
</feature>
<proteinExistence type="predicted"/>
<dbReference type="SMART" id="SM00666">
    <property type="entry name" value="PB1"/>
    <property type="match status" value="1"/>
</dbReference>
<name>A0A0K9NT10_ZOSMR</name>
<dbReference type="EMBL" id="LFYR01001699">
    <property type="protein sequence ID" value="KMZ59919.1"/>
    <property type="molecule type" value="Genomic_DNA"/>
</dbReference>
<keyword evidence="3" id="KW-0418">Kinase</keyword>
<sequence length="225" mass="24902">MVVSTVYSLSPSSSSSSLADDSVTAGVIIKYLCSYGGKILPRYPDGKLRYVGGETRVLAVDRSLPFSELLAKMGELCGRGSQVSLRCKLPSEDLDALISITSDEDLSNLIEEYDLANRERSFSPLKIRAILHFPPYANLSPKSTSPPISATSSPQWTPSNSYRRISPPQSARAMPPLSQHRHYSNQIHQHNHRDQPCVACASINTMTPSSHRYQNHIVHNGNHWN</sequence>
<comment type="caution">
    <text evidence="3">The sequence shown here is derived from an EMBL/GenBank/DDBJ whole genome shotgun (WGS) entry which is preliminary data.</text>
</comment>
<feature type="compositionally biased region" description="Low complexity" evidence="1">
    <location>
        <begin position="141"/>
        <end position="154"/>
    </location>
</feature>
<organism evidence="3 4">
    <name type="scientific">Zostera marina</name>
    <name type="common">Eelgrass</name>
    <dbReference type="NCBI Taxonomy" id="29655"/>
    <lineage>
        <taxon>Eukaryota</taxon>
        <taxon>Viridiplantae</taxon>
        <taxon>Streptophyta</taxon>
        <taxon>Embryophyta</taxon>
        <taxon>Tracheophyta</taxon>
        <taxon>Spermatophyta</taxon>
        <taxon>Magnoliopsida</taxon>
        <taxon>Liliopsida</taxon>
        <taxon>Zosteraceae</taxon>
        <taxon>Zostera</taxon>
    </lineage>
</organism>
<evidence type="ECO:0000259" key="2">
    <source>
        <dbReference type="SMART" id="SM00666"/>
    </source>
</evidence>
<dbReference type="OrthoDB" id="1914296at2759"/>
<dbReference type="CDD" id="cd06410">
    <property type="entry name" value="PB1_UP2"/>
    <property type="match status" value="1"/>
</dbReference>
<evidence type="ECO:0000313" key="4">
    <source>
        <dbReference type="Proteomes" id="UP000036987"/>
    </source>
</evidence>
<dbReference type="AlphaFoldDB" id="A0A0K9NT10"/>
<protein>
    <submittedName>
        <fullName evidence="3">Octicosapeptide/Phox/Bem1p domain-containing protein kinase</fullName>
    </submittedName>
</protein>
<accession>A0A0K9NT10</accession>
<keyword evidence="3" id="KW-0808">Transferase</keyword>
<evidence type="ECO:0000256" key="1">
    <source>
        <dbReference type="SAM" id="MobiDB-lite"/>
    </source>
</evidence>
<dbReference type="InterPro" id="IPR000270">
    <property type="entry name" value="PB1_dom"/>
</dbReference>
<dbReference type="GO" id="GO:0016301">
    <property type="term" value="F:kinase activity"/>
    <property type="evidence" value="ECO:0007669"/>
    <property type="project" value="UniProtKB-KW"/>
</dbReference>
<feature type="domain" description="PB1" evidence="2">
    <location>
        <begin position="43"/>
        <end position="134"/>
    </location>
</feature>
<dbReference type="SUPFAM" id="SSF54277">
    <property type="entry name" value="CAD &amp; PB1 domains"/>
    <property type="match status" value="1"/>
</dbReference>
<dbReference type="InterPro" id="IPR053198">
    <property type="entry name" value="Gynoecium_Dev_Regulator"/>
</dbReference>